<dbReference type="InterPro" id="IPR025737">
    <property type="entry name" value="FApF"/>
</dbReference>
<dbReference type="Proteomes" id="UP000178379">
    <property type="component" value="Unassembled WGS sequence"/>
</dbReference>
<proteinExistence type="predicted"/>
<organism evidence="2 3">
    <name type="scientific">Candidatus Muproteobacteria bacterium RBG_16_62_13</name>
    <dbReference type="NCBI Taxonomy" id="1817756"/>
    <lineage>
        <taxon>Bacteria</taxon>
        <taxon>Pseudomonadati</taxon>
        <taxon>Pseudomonadota</taxon>
        <taxon>Candidatus Muproteobacteria</taxon>
    </lineage>
</organism>
<dbReference type="AlphaFoldDB" id="A0A1F6T6V2"/>
<sequence length="239" mass="25649">MKPGPRSVFRHTTAVLMALLNTPAAVSWAAHPLITEDTGTQGAGKRQLEATVDHERTLSNGTRETSDQRKLVLSCGVKNPLDLIVAVPHNRLRIDGSPAVKGTGDLELAAKWRFFNNQGLSFALRPGVTAPTGDEDRGLGTGKSTSGLFAIMTHDTAPWAFHLHLGRTDNRTVADERRQINHCSVAVARRFGDRLQLVADVSQETNPDKSSNTAIRSAVVGAIYSVSKNSTSTSATVMA</sequence>
<gene>
    <name evidence="2" type="ORF">A2140_09225</name>
</gene>
<evidence type="ECO:0000313" key="3">
    <source>
        <dbReference type="Proteomes" id="UP000178379"/>
    </source>
</evidence>
<keyword evidence="1" id="KW-0732">Signal</keyword>
<name>A0A1F6T6V2_9PROT</name>
<evidence type="ECO:0000256" key="1">
    <source>
        <dbReference type="SAM" id="SignalP"/>
    </source>
</evidence>
<feature type="signal peptide" evidence="1">
    <location>
        <begin position="1"/>
        <end position="29"/>
    </location>
</feature>
<dbReference type="Pfam" id="PF13557">
    <property type="entry name" value="Phenol_MetA_deg"/>
    <property type="match status" value="1"/>
</dbReference>
<reference evidence="2 3" key="1">
    <citation type="journal article" date="2016" name="Nat. Commun.">
        <title>Thousands of microbial genomes shed light on interconnected biogeochemical processes in an aquifer system.</title>
        <authorList>
            <person name="Anantharaman K."/>
            <person name="Brown C.T."/>
            <person name="Hug L.A."/>
            <person name="Sharon I."/>
            <person name="Castelle C.J."/>
            <person name="Probst A.J."/>
            <person name="Thomas B.C."/>
            <person name="Singh A."/>
            <person name="Wilkins M.J."/>
            <person name="Karaoz U."/>
            <person name="Brodie E.L."/>
            <person name="Williams K.H."/>
            <person name="Hubbard S.S."/>
            <person name="Banfield J.F."/>
        </authorList>
    </citation>
    <scope>NUCLEOTIDE SEQUENCE [LARGE SCALE GENOMIC DNA]</scope>
</reference>
<comment type="caution">
    <text evidence="2">The sequence shown here is derived from an EMBL/GenBank/DDBJ whole genome shotgun (WGS) entry which is preliminary data.</text>
</comment>
<protein>
    <recommendedName>
        <fullName evidence="4">Porin domain-containing protein</fullName>
    </recommendedName>
</protein>
<evidence type="ECO:0000313" key="2">
    <source>
        <dbReference type="EMBL" id="OGI40860.1"/>
    </source>
</evidence>
<dbReference type="STRING" id="1817756.A2140_09225"/>
<evidence type="ECO:0008006" key="4">
    <source>
        <dbReference type="Google" id="ProtNLM"/>
    </source>
</evidence>
<accession>A0A1F6T6V2</accession>
<dbReference type="EMBL" id="MFSQ01000050">
    <property type="protein sequence ID" value="OGI40860.1"/>
    <property type="molecule type" value="Genomic_DNA"/>
</dbReference>
<feature type="chain" id="PRO_5009526572" description="Porin domain-containing protein" evidence="1">
    <location>
        <begin position="30"/>
        <end position="239"/>
    </location>
</feature>